<keyword evidence="4" id="KW-1185">Reference proteome</keyword>
<dbReference type="InterPro" id="IPR029058">
    <property type="entry name" value="AB_hydrolase_fold"/>
</dbReference>
<proteinExistence type="predicted"/>
<evidence type="ECO:0000313" key="3">
    <source>
        <dbReference type="EMBL" id="RUS58343.1"/>
    </source>
</evidence>
<dbReference type="EMBL" id="JTFC01000005">
    <property type="protein sequence ID" value="RUS58343.1"/>
    <property type="molecule type" value="Genomic_DNA"/>
</dbReference>
<gene>
    <name evidence="3" type="ORF">QI30_01125</name>
</gene>
<dbReference type="Pfam" id="PF20434">
    <property type="entry name" value="BD-FAE"/>
    <property type="match status" value="1"/>
</dbReference>
<comment type="caution">
    <text evidence="3">The sequence shown here is derived from an EMBL/GenBank/DDBJ whole genome shotgun (WGS) entry which is preliminary data.</text>
</comment>
<dbReference type="AlphaFoldDB" id="A0A433RYI7"/>
<keyword evidence="1" id="KW-0378">Hydrolase</keyword>
<protein>
    <submittedName>
        <fullName evidence="3">Lipase</fullName>
    </submittedName>
</protein>
<feature type="domain" description="BD-FAE-like" evidence="2">
    <location>
        <begin position="75"/>
        <end position="274"/>
    </location>
</feature>
<evidence type="ECO:0000256" key="1">
    <source>
        <dbReference type="ARBA" id="ARBA00022801"/>
    </source>
</evidence>
<dbReference type="SUPFAM" id="SSF53474">
    <property type="entry name" value="alpha/beta-Hydrolases"/>
    <property type="match status" value="1"/>
</dbReference>
<dbReference type="Proteomes" id="UP000288623">
    <property type="component" value="Unassembled WGS sequence"/>
</dbReference>
<dbReference type="Gene3D" id="3.40.50.1820">
    <property type="entry name" value="alpha/beta hydrolase"/>
    <property type="match status" value="1"/>
</dbReference>
<evidence type="ECO:0000313" key="4">
    <source>
        <dbReference type="Proteomes" id="UP000288623"/>
    </source>
</evidence>
<accession>A0A433RYI7</accession>
<sequence>MKKWLRWISMILLVAILGVVIAFEVSPKPGTKLIQFAFNREVPIGDSGKFEQAKETVNVIKNERYDSPYARNTFDVYYPKNLKKTEQVPVVFWLHGGGYLAGDKSLVNEFAHYVAEKEQIAMISANYELAPELKYPGQVKQLEDVYQYVRKHAADYPYLDLTKVAFGGDSAGAQIAGQFVLIQTNPDYAKQMNMTATVPKNELKAFISYSGPVDLQQLKTLPATNLFMKFFARTVAWDLLGDKEWKSHPAIDEASIAQHVTTDFPPTYITDGNTLSFPEQGKALDQALKAKNVSVESLFFDEHQEDIYHEYQFSYDLAEAQQALDETLIFLRDYVK</sequence>
<name>A0A433RYI7_9BACL</name>
<organism evidence="3 4">
    <name type="scientific">Candidatus Kurthia intestinigallinarum</name>
    <dbReference type="NCBI Taxonomy" id="1562256"/>
    <lineage>
        <taxon>Bacteria</taxon>
        <taxon>Bacillati</taxon>
        <taxon>Bacillota</taxon>
        <taxon>Bacilli</taxon>
        <taxon>Bacillales</taxon>
        <taxon>Caryophanaceae</taxon>
        <taxon>Kurthia</taxon>
    </lineage>
</organism>
<dbReference type="InterPro" id="IPR049492">
    <property type="entry name" value="BD-FAE-like_dom"/>
</dbReference>
<dbReference type="PANTHER" id="PTHR48081">
    <property type="entry name" value="AB HYDROLASE SUPERFAMILY PROTEIN C4A8.06C"/>
    <property type="match status" value="1"/>
</dbReference>
<dbReference type="OrthoDB" id="9815425at2"/>
<dbReference type="GO" id="GO:0016787">
    <property type="term" value="F:hydrolase activity"/>
    <property type="evidence" value="ECO:0007669"/>
    <property type="project" value="UniProtKB-KW"/>
</dbReference>
<evidence type="ECO:0000259" key="2">
    <source>
        <dbReference type="Pfam" id="PF20434"/>
    </source>
</evidence>
<dbReference type="RefSeq" id="WP_126989109.1">
    <property type="nucleotide sequence ID" value="NZ_JTFC01000005.1"/>
</dbReference>
<dbReference type="InterPro" id="IPR050300">
    <property type="entry name" value="GDXG_lipolytic_enzyme"/>
</dbReference>
<reference evidence="3 4" key="1">
    <citation type="submission" date="2014-11" db="EMBL/GenBank/DDBJ databases">
        <title>Genome sequence and analysis of novel Kurthia sp.</title>
        <authorList>
            <person name="Lawson J.N."/>
            <person name="Gonzalez J.E."/>
            <person name="Rinauldi L."/>
            <person name="Xuan Z."/>
            <person name="Firman A."/>
            <person name="Shaddox L."/>
            <person name="Trudeau A."/>
            <person name="Shah S."/>
            <person name="Reiman D."/>
        </authorList>
    </citation>
    <scope>NUCLEOTIDE SEQUENCE [LARGE SCALE GENOMIC DNA]</scope>
    <source>
        <strain evidence="3 4">3B1D</strain>
    </source>
</reference>